<dbReference type="InterPro" id="IPR051061">
    <property type="entry name" value="Zinc_finger_trans_reg"/>
</dbReference>
<dbReference type="SUPFAM" id="SSF57667">
    <property type="entry name" value="beta-beta-alpha zinc fingers"/>
    <property type="match status" value="2"/>
</dbReference>
<evidence type="ECO:0000256" key="10">
    <source>
        <dbReference type="PROSITE-ProRule" id="PRU00042"/>
    </source>
</evidence>
<keyword evidence="6" id="KW-0694">RNA-binding</keyword>
<evidence type="ECO:0000256" key="7">
    <source>
        <dbReference type="ARBA" id="ARBA00023015"/>
    </source>
</evidence>
<dbReference type="Pfam" id="PF22110">
    <property type="entry name" value="TFIIIA_zf-C2H2"/>
    <property type="match status" value="1"/>
</dbReference>
<evidence type="ECO:0000256" key="5">
    <source>
        <dbReference type="ARBA" id="ARBA00022833"/>
    </source>
</evidence>
<dbReference type="AlphaFoldDB" id="A0A0B6XU21"/>
<feature type="domain" description="C2H2-type" evidence="11">
    <location>
        <begin position="22"/>
        <end position="48"/>
    </location>
</feature>
<protein>
    <recommendedName>
        <fullName evidence="11">C2H2-type domain-containing protein</fullName>
    </recommendedName>
</protein>
<feature type="non-terminal residue" evidence="12">
    <location>
        <position position="1"/>
    </location>
</feature>
<gene>
    <name evidence="12" type="primary">ORF1497</name>
</gene>
<dbReference type="Pfam" id="PF00096">
    <property type="entry name" value="zf-C2H2"/>
    <property type="match status" value="1"/>
</dbReference>
<organism evidence="12">
    <name type="scientific">Arion vulgaris</name>
    <dbReference type="NCBI Taxonomy" id="1028688"/>
    <lineage>
        <taxon>Eukaryota</taxon>
        <taxon>Metazoa</taxon>
        <taxon>Spiralia</taxon>
        <taxon>Lophotrochozoa</taxon>
        <taxon>Mollusca</taxon>
        <taxon>Gastropoda</taxon>
        <taxon>Heterobranchia</taxon>
        <taxon>Euthyneura</taxon>
        <taxon>Panpulmonata</taxon>
        <taxon>Eupulmonata</taxon>
        <taxon>Stylommatophora</taxon>
        <taxon>Helicina</taxon>
        <taxon>Arionoidea</taxon>
        <taxon>Arionidae</taxon>
        <taxon>Arion</taxon>
    </lineage>
</organism>
<dbReference type="InterPro" id="IPR036236">
    <property type="entry name" value="Znf_C2H2_sf"/>
</dbReference>
<dbReference type="InterPro" id="IPR054599">
    <property type="entry name" value="TFIIIA_Zfn-C2H2"/>
</dbReference>
<dbReference type="GO" id="GO:0003723">
    <property type="term" value="F:RNA binding"/>
    <property type="evidence" value="ECO:0007669"/>
    <property type="project" value="UniProtKB-KW"/>
</dbReference>
<reference evidence="12" key="1">
    <citation type="submission" date="2014-12" db="EMBL/GenBank/DDBJ databases">
        <title>Insight into the proteome of Arion vulgaris.</title>
        <authorList>
            <person name="Aradska J."/>
            <person name="Bulat T."/>
            <person name="Smidak R."/>
            <person name="Sarate P."/>
            <person name="Gangsoo J."/>
            <person name="Sialana F."/>
            <person name="Bilban M."/>
            <person name="Lubec G."/>
        </authorList>
    </citation>
    <scope>NUCLEOTIDE SEQUENCE</scope>
    <source>
        <tissue evidence="12">Skin</tissue>
    </source>
</reference>
<keyword evidence="7" id="KW-0805">Transcription regulation</keyword>
<accession>A0A0B6XU21</accession>
<dbReference type="GO" id="GO:0006357">
    <property type="term" value="P:regulation of transcription by RNA polymerase II"/>
    <property type="evidence" value="ECO:0007669"/>
    <property type="project" value="TreeGrafter"/>
</dbReference>
<dbReference type="GO" id="GO:0008270">
    <property type="term" value="F:zinc ion binding"/>
    <property type="evidence" value="ECO:0007669"/>
    <property type="project" value="UniProtKB-KW"/>
</dbReference>
<keyword evidence="4 10" id="KW-0863">Zinc-finger</keyword>
<dbReference type="PANTHER" id="PTHR46179">
    <property type="entry name" value="ZINC FINGER PROTEIN"/>
    <property type="match status" value="1"/>
</dbReference>
<evidence type="ECO:0000256" key="2">
    <source>
        <dbReference type="ARBA" id="ARBA00022723"/>
    </source>
</evidence>
<feature type="domain" description="C2H2-type" evidence="11">
    <location>
        <begin position="78"/>
        <end position="103"/>
    </location>
</feature>
<feature type="non-terminal residue" evidence="12">
    <location>
        <position position="103"/>
    </location>
</feature>
<keyword evidence="8" id="KW-0804">Transcription</keyword>
<evidence type="ECO:0000256" key="4">
    <source>
        <dbReference type="ARBA" id="ARBA00022771"/>
    </source>
</evidence>
<evidence type="ECO:0000256" key="3">
    <source>
        <dbReference type="ARBA" id="ARBA00022737"/>
    </source>
</evidence>
<proteinExistence type="predicted"/>
<evidence type="ECO:0000256" key="9">
    <source>
        <dbReference type="ARBA" id="ARBA00023242"/>
    </source>
</evidence>
<dbReference type="Gene3D" id="3.30.160.60">
    <property type="entry name" value="Classic Zinc Finger"/>
    <property type="match status" value="2"/>
</dbReference>
<keyword evidence="9" id="KW-0539">Nucleus</keyword>
<evidence type="ECO:0000259" key="11">
    <source>
        <dbReference type="PROSITE" id="PS50157"/>
    </source>
</evidence>
<evidence type="ECO:0000256" key="1">
    <source>
        <dbReference type="ARBA" id="ARBA00004123"/>
    </source>
</evidence>
<name>A0A0B6XU21_9EUPU</name>
<dbReference type="PANTHER" id="PTHR46179:SF13">
    <property type="entry name" value="C2H2-TYPE DOMAIN-CONTAINING PROTEIN"/>
    <property type="match status" value="1"/>
</dbReference>
<keyword evidence="3" id="KW-0677">Repeat</keyword>
<dbReference type="PROSITE" id="PS50157">
    <property type="entry name" value="ZINC_FINGER_C2H2_2"/>
    <property type="match status" value="2"/>
</dbReference>
<dbReference type="GO" id="GO:0005634">
    <property type="term" value="C:nucleus"/>
    <property type="evidence" value="ECO:0007669"/>
    <property type="project" value="UniProtKB-SubCell"/>
</dbReference>
<dbReference type="EMBL" id="HACG01000632">
    <property type="protein sequence ID" value="CEK47497.1"/>
    <property type="molecule type" value="Transcribed_RNA"/>
</dbReference>
<dbReference type="PROSITE" id="PS00028">
    <property type="entry name" value="ZINC_FINGER_C2H2_1"/>
    <property type="match status" value="2"/>
</dbReference>
<evidence type="ECO:0000256" key="8">
    <source>
        <dbReference type="ARBA" id="ARBA00023163"/>
    </source>
</evidence>
<dbReference type="InterPro" id="IPR013087">
    <property type="entry name" value="Znf_C2H2_type"/>
</dbReference>
<evidence type="ECO:0000256" key="6">
    <source>
        <dbReference type="ARBA" id="ARBA00022884"/>
    </source>
</evidence>
<keyword evidence="2" id="KW-0479">Metal-binding</keyword>
<dbReference type="SMART" id="SM00355">
    <property type="entry name" value="ZnF_C2H2"/>
    <property type="match status" value="3"/>
</dbReference>
<sequence length="103" mass="11715">KQLVVHKLHNHSPHLGEARKCYSCPHGGCGKLFSFPNKLKIHLKTHQGYACEVEGCSKVLPNWSSLRKHRTVDHAPVHTCTVCEAVFKQKCNWKQHIKIHSVS</sequence>
<comment type="subcellular location">
    <subcellularLocation>
        <location evidence="1">Nucleus</location>
    </subcellularLocation>
</comment>
<keyword evidence="5" id="KW-0862">Zinc</keyword>
<evidence type="ECO:0000313" key="12">
    <source>
        <dbReference type="EMBL" id="CEK47497.1"/>
    </source>
</evidence>